<proteinExistence type="predicted"/>
<dbReference type="AlphaFoldDB" id="A0A2M7S9Y9"/>
<reference evidence="2" key="1">
    <citation type="submission" date="2017-09" db="EMBL/GenBank/DDBJ databases">
        <title>Depth-based differentiation of microbial function through sediment-hosted aquifers and enrichment of novel symbionts in the deep terrestrial subsurface.</title>
        <authorList>
            <person name="Probst A.J."/>
            <person name="Ladd B."/>
            <person name="Jarett J.K."/>
            <person name="Geller-Mcgrath D.E."/>
            <person name="Sieber C.M.K."/>
            <person name="Emerson J.B."/>
            <person name="Anantharaman K."/>
            <person name="Thomas B.C."/>
            <person name="Malmstrom R."/>
            <person name="Stieglmeier M."/>
            <person name="Klingl A."/>
            <person name="Woyke T."/>
            <person name="Ryan C.M."/>
            <person name="Banfield J.F."/>
        </authorList>
    </citation>
    <scope>NUCLEOTIDE SEQUENCE [LARGE SCALE GENOMIC DNA]</scope>
</reference>
<name>A0A2M7S9Y9_9BACT</name>
<dbReference type="EMBL" id="PFMR01000193">
    <property type="protein sequence ID" value="PIZ16355.1"/>
    <property type="molecule type" value="Genomic_DNA"/>
</dbReference>
<evidence type="ECO:0000313" key="2">
    <source>
        <dbReference type="Proteomes" id="UP000229307"/>
    </source>
</evidence>
<sequence>MKREDLKCPKCNSDEFITMPNRYNILKFVDGKFEVEKSEFTNEKERIFCRDCSIEIDETTSLRNKKVVLKNKLN</sequence>
<protein>
    <submittedName>
        <fullName evidence="1">Uncharacterized protein</fullName>
    </submittedName>
</protein>
<comment type="caution">
    <text evidence="1">The sequence shown here is derived from an EMBL/GenBank/DDBJ whole genome shotgun (WGS) entry which is preliminary data.</text>
</comment>
<organism evidence="1 2">
    <name type="scientific">Candidatus Desantisbacteria bacterium CG_4_10_14_0_8_um_filter_48_22</name>
    <dbReference type="NCBI Taxonomy" id="1974543"/>
    <lineage>
        <taxon>Bacteria</taxon>
        <taxon>Candidatus Desantisiibacteriota</taxon>
    </lineage>
</organism>
<dbReference type="Proteomes" id="UP000229307">
    <property type="component" value="Unassembled WGS sequence"/>
</dbReference>
<gene>
    <name evidence="1" type="ORF">COY52_07345</name>
</gene>
<accession>A0A2M7S9Y9</accession>
<evidence type="ECO:0000313" key="1">
    <source>
        <dbReference type="EMBL" id="PIZ16355.1"/>
    </source>
</evidence>